<sequence length="27" mass="3258">MWGKLKSIHSNYGLCVQNFFVLFCFKF</sequence>
<dbReference type="EMBL" id="GGEC01058237">
    <property type="protein sequence ID" value="MBX38721.1"/>
    <property type="molecule type" value="Transcribed_RNA"/>
</dbReference>
<dbReference type="AlphaFoldDB" id="A0A2P2N8A8"/>
<reference evidence="1" key="1">
    <citation type="submission" date="2018-02" db="EMBL/GenBank/DDBJ databases">
        <title>Rhizophora mucronata_Transcriptome.</title>
        <authorList>
            <person name="Meera S.P."/>
            <person name="Sreeshan A."/>
            <person name="Augustine A."/>
        </authorList>
    </citation>
    <scope>NUCLEOTIDE SEQUENCE</scope>
    <source>
        <tissue evidence="1">Leaf</tissue>
    </source>
</reference>
<protein>
    <submittedName>
        <fullName evidence="1">Uncharacterized protein</fullName>
    </submittedName>
</protein>
<accession>A0A2P2N8A8</accession>
<name>A0A2P2N8A8_RHIMU</name>
<evidence type="ECO:0000313" key="1">
    <source>
        <dbReference type="EMBL" id="MBX38721.1"/>
    </source>
</evidence>
<proteinExistence type="predicted"/>
<organism evidence="1">
    <name type="scientific">Rhizophora mucronata</name>
    <name type="common">Asiatic mangrove</name>
    <dbReference type="NCBI Taxonomy" id="61149"/>
    <lineage>
        <taxon>Eukaryota</taxon>
        <taxon>Viridiplantae</taxon>
        <taxon>Streptophyta</taxon>
        <taxon>Embryophyta</taxon>
        <taxon>Tracheophyta</taxon>
        <taxon>Spermatophyta</taxon>
        <taxon>Magnoliopsida</taxon>
        <taxon>eudicotyledons</taxon>
        <taxon>Gunneridae</taxon>
        <taxon>Pentapetalae</taxon>
        <taxon>rosids</taxon>
        <taxon>fabids</taxon>
        <taxon>Malpighiales</taxon>
        <taxon>Rhizophoraceae</taxon>
        <taxon>Rhizophora</taxon>
    </lineage>
</organism>